<proteinExistence type="predicted"/>
<keyword evidence="3" id="KW-1185">Reference proteome</keyword>
<dbReference type="STRING" id="118967.SAMN02745191_0155"/>
<accession>A0A1T4JWY5</accession>
<dbReference type="EMBL" id="FUWY01000001">
    <property type="protein sequence ID" value="SJZ34772.1"/>
    <property type="molecule type" value="Genomic_DNA"/>
</dbReference>
<keyword evidence="1" id="KW-0472">Membrane</keyword>
<protein>
    <submittedName>
        <fullName evidence="2">Branched-chain amino acid transport protein (AzlD)</fullName>
    </submittedName>
</protein>
<dbReference type="InterPro" id="IPR008407">
    <property type="entry name" value="Brnchd-chn_aa_trnsp_AzlD"/>
</dbReference>
<organism evidence="2 3">
    <name type="scientific">Anaerorhabdus furcosa</name>
    <dbReference type="NCBI Taxonomy" id="118967"/>
    <lineage>
        <taxon>Bacteria</taxon>
        <taxon>Bacillati</taxon>
        <taxon>Bacillota</taxon>
        <taxon>Erysipelotrichia</taxon>
        <taxon>Erysipelotrichales</taxon>
        <taxon>Erysipelotrichaceae</taxon>
        <taxon>Anaerorhabdus</taxon>
    </lineage>
</organism>
<evidence type="ECO:0000313" key="3">
    <source>
        <dbReference type="Proteomes" id="UP000243297"/>
    </source>
</evidence>
<reference evidence="3" key="1">
    <citation type="submission" date="2017-02" db="EMBL/GenBank/DDBJ databases">
        <authorList>
            <person name="Varghese N."/>
            <person name="Submissions S."/>
        </authorList>
    </citation>
    <scope>NUCLEOTIDE SEQUENCE [LARGE SCALE GENOMIC DNA]</scope>
    <source>
        <strain evidence="3">ATCC 25662</strain>
    </source>
</reference>
<keyword evidence="1" id="KW-0812">Transmembrane</keyword>
<feature type="transmembrane region" description="Helical" evidence="1">
    <location>
        <begin position="6"/>
        <end position="26"/>
    </location>
</feature>
<dbReference type="AlphaFoldDB" id="A0A1T4JWY5"/>
<dbReference type="Pfam" id="PF05437">
    <property type="entry name" value="AzlD"/>
    <property type="match status" value="1"/>
</dbReference>
<sequence>MNNFILYLLVTAGTTYLLRVIPLLFIKGKIKNKWFSSFLFYMPYAVLSAMTFPAILTCTSSIYSALAGLATALLLAYKEKGLLTVALSACVVVFIVERFI</sequence>
<dbReference type="RefSeq" id="WP_200804723.1">
    <property type="nucleotide sequence ID" value="NZ_FUWY01000001.1"/>
</dbReference>
<keyword evidence="1" id="KW-1133">Transmembrane helix</keyword>
<feature type="transmembrane region" description="Helical" evidence="1">
    <location>
        <begin position="82"/>
        <end position="99"/>
    </location>
</feature>
<gene>
    <name evidence="2" type="ORF">SAMN02745191_0155</name>
</gene>
<dbReference type="Proteomes" id="UP000243297">
    <property type="component" value="Unassembled WGS sequence"/>
</dbReference>
<evidence type="ECO:0000313" key="2">
    <source>
        <dbReference type="EMBL" id="SJZ34772.1"/>
    </source>
</evidence>
<name>A0A1T4JWY5_9FIRM</name>
<evidence type="ECO:0000256" key="1">
    <source>
        <dbReference type="SAM" id="Phobius"/>
    </source>
</evidence>